<dbReference type="EMBL" id="GBRH01251598">
    <property type="protein sequence ID" value="JAD46297.1"/>
    <property type="molecule type" value="Transcribed_RNA"/>
</dbReference>
<organism evidence="1">
    <name type="scientific">Arundo donax</name>
    <name type="common">Giant reed</name>
    <name type="synonym">Donax arundinaceus</name>
    <dbReference type="NCBI Taxonomy" id="35708"/>
    <lineage>
        <taxon>Eukaryota</taxon>
        <taxon>Viridiplantae</taxon>
        <taxon>Streptophyta</taxon>
        <taxon>Embryophyta</taxon>
        <taxon>Tracheophyta</taxon>
        <taxon>Spermatophyta</taxon>
        <taxon>Magnoliopsida</taxon>
        <taxon>Liliopsida</taxon>
        <taxon>Poales</taxon>
        <taxon>Poaceae</taxon>
        <taxon>PACMAD clade</taxon>
        <taxon>Arundinoideae</taxon>
        <taxon>Arundineae</taxon>
        <taxon>Arundo</taxon>
    </lineage>
</organism>
<reference evidence="1" key="1">
    <citation type="submission" date="2014-09" db="EMBL/GenBank/DDBJ databases">
        <authorList>
            <person name="Magalhaes I.L.F."/>
            <person name="Oliveira U."/>
            <person name="Santos F.R."/>
            <person name="Vidigal T.H.D.A."/>
            <person name="Brescovit A.D."/>
            <person name="Santos A.J."/>
        </authorList>
    </citation>
    <scope>NUCLEOTIDE SEQUENCE</scope>
    <source>
        <tissue evidence="1">Shoot tissue taken approximately 20 cm above the soil surface</tissue>
    </source>
</reference>
<reference evidence="1" key="2">
    <citation type="journal article" date="2015" name="Data Brief">
        <title>Shoot transcriptome of the giant reed, Arundo donax.</title>
        <authorList>
            <person name="Barrero R.A."/>
            <person name="Guerrero F.D."/>
            <person name="Moolhuijzen P."/>
            <person name="Goolsby J.A."/>
            <person name="Tidwell J."/>
            <person name="Bellgard S.E."/>
            <person name="Bellgard M.I."/>
        </authorList>
    </citation>
    <scope>NUCLEOTIDE SEQUENCE</scope>
    <source>
        <tissue evidence="1">Shoot tissue taken approximately 20 cm above the soil surface</tissue>
    </source>
</reference>
<evidence type="ECO:0000313" key="1">
    <source>
        <dbReference type="EMBL" id="JAD46297.1"/>
    </source>
</evidence>
<sequence>MDLQLLLNIHHHSCLVQSQIQFYYYQLFASEALFGCIQCFLWNCLAMSSFLRRFQRCH</sequence>
<name>A0A0A9AGR3_ARUDO</name>
<dbReference type="AlphaFoldDB" id="A0A0A9AGR3"/>
<proteinExistence type="predicted"/>
<protein>
    <submittedName>
        <fullName evidence="1">Uncharacterized protein</fullName>
    </submittedName>
</protein>
<accession>A0A0A9AGR3</accession>